<dbReference type="PROSITE" id="PS50002">
    <property type="entry name" value="SH3"/>
    <property type="match status" value="1"/>
</dbReference>
<dbReference type="PANTHER" id="PTHR47174:SF1">
    <property type="entry name" value="REDUCED VIABILITY UPON STARVATION PROTEIN 167"/>
    <property type="match status" value="1"/>
</dbReference>
<evidence type="ECO:0000256" key="1">
    <source>
        <dbReference type="ARBA" id="ARBA00022443"/>
    </source>
</evidence>
<feature type="compositionally biased region" description="Low complexity" evidence="3">
    <location>
        <begin position="296"/>
        <end position="329"/>
    </location>
</feature>
<keyword evidence="7" id="KW-1185">Reference proteome</keyword>
<feature type="compositionally biased region" description="Low complexity" evidence="3">
    <location>
        <begin position="357"/>
        <end position="374"/>
    </location>
</feature>
<dbReference type="PROSITE" id="PS51021">
    <property type="entry name" value="BAR"/>
    <property type="match status" value="1"/>
</dbReference>
<evidence type="ECO:0000259" key="4">
    <source>
        <dbReference type="PROSITE" id="PS50002"/>
    </source>
</evidence>
<keyword evidence="1 2" id="KW-0728">SH3 domain</keyword>
<dbReference type="FunFam" id="2.30.30.40:FF:000100">
    <property type="entry name" value="SH3 domain-containing YSC84-like protein 1"/>
    <property type="match status" value="1"/>
</dbReference>
<dbReference type="InterPro" id="IPR046982">
    <property type="entry name" value="BIN3/RVS161-like"/>
</dbReference>
<accession>A0A8H5DB26</accession>
<dbReference type="PRINTS" id="PR00452">
    <property type="entry name" value="SH3DOMAIN"/>
</dbReference>
<evidence type="ECO:0000256" key="3">
    <source>
        <dbReference type="SAM" id="MobiDB-lite"/>
    </source>
</evidence>
<dbReference type="GO" id="GO:0051666">
    <property type="term" value="P:actin cortical patch localization"/>
    <property type="evidence" value="ECO:0007669"/>
    <property type="project" value="InterPro"/>
</dbReference>
<dbReference type="GO" id="GO:1990528">
    <property type="term" value="C:Rvs161p-Rvs167p complex"/>
    <property type="evidence" value="ECO:0007669"/>
    <property type="project" value="TreeGrafter"/>
</dbReference>
<proteinExistence type="predicted"/>
<dbReference type="OrthoDB" id="2159336at2759"/>
<dbReference type="GO" id="GO:0008289">
    <property type="term" value="F:lipid binding"/>
    <property type="evidence" value="ECO:0007669"/>
    <property type="project" value="TreeGrafter"/>
</dbReference>
<evidence type="ECO:0000256" key="2">
    <source>
        <dbReference type="PROSITE-ProRule" id="PRU00192"/>
    </source>
</evidence>
<evidence type="ECO:0000259" key="5">
    <source>
        <dbReference type="PROSITE" id="PS51021"/>
    </source>
</evidence>
<dbReference type="InterPro" id="IPR036028">
    <property type="entry name" value="SH3-like_dom_sf"/>
</dbReference>
<dbReference type="PANTHER" id="PTHR47174">
    <property type="entry name" value="BRIDGING INTEGRATOR 3"/>
    <property type="match status" value="1"/>
</dbReference>
<dbReference type="Proteomes" id="UP000559027">
    <property type="component" value="Unassembled WGS sequence"/>
</dbReference>
<dbReference type="InterPro" id="IPR027267">
    <property type="entry name" value="AH/BAR_dom_sf"/>
</dbReference>
<gene>
    <name evidence="6" type="ORF">D9756_003968</name>
</gene>
<feature type="region of interest" description="Disordered" evidence="3">
    <location>
        <begin position="288"/>
        <end position="389"/>
    </location>
</feature>
<dbReference type="Gene3D" id="1.20.1270.60">
    <property type="entry name" value="Arfaptin homology (AH) domain/BAR domain"/>
    <property type="match status" value="1"/>
</dbReference>
<dbReference type="GO" id="GO:0097320">
    <property type="term" value="P:plasma membrane tubulation"/>
    <property type="evidence" value="ECO:0007669"/>
    <property type="project" value="TreeGrafter"/>
</dbReference>
<organism evidence="6 7">
    <name type="scientific">Leucocoprinus leucothites</name>
    <dbReference type="NCBI Taxonomy" id="201217"/>
    <lineage>
        <taxon>Eukaryota</taxon>
        <taxon>Fungi</taxon>
        <taxon>Dikarya</taxon>
        <taxon>Basidiomycota</taxon>
        <taxon>Agaricomycotina</taxon>
        <taxon>Agaricomycetes</taxon>
        <taxon>Agaricomycetidae</taxon>
        <taxon>Agaricales</taxon>
        <taxon>Agaricineae</taxon>
        <taxon>Agaricaceae</taxon>
        <taxon>Leucocoprinus</taxon>
    </lineage>
</organism>
<name>A0A8H5DB26_9AGAR</name>
<dbReference type="AlphaFoldDB" id="A0A8H5DB26"/>
<dbReference type="CDD" id="cd07599">
    <property type="entry name" value="BAR_Rvs167p"/>
    <property type="match status" value="1"/>
</dbReference>
<dbReference type="EMBL" id="JAACJO010000007">
    <property type="protein sequence ID" value="KAF5356026.1"/>
    <property type="molecule type" value="Genomic_DNA"/>
</dbReference>
<feature type="domain" description="SH3" evidence="4">
    <location>
        <begin position="390"/>
        <end position="449"/>
    </location>
</feature>
<dbReference type="InterPro" id="IPR001452">
    <property type="entry name" value="SH3_domain"/>
</dbReference>
<dbReference type="Pfam" id="PF03114">
    <property type="entry name" value="BAR"/>
    <property type="match status" value="1"/>
</dbReference>
<feature type="domain" description="BAR" evidence="5">
    <location>
        <begin position="15"/>
        <end position="247"/>
    </location>
</feature>
<dbReference type="GO" id="GO:0030479">
    <property type="term" value="C:actin cortical patch"/>
    <property type="evidence" value="ECO:0007669"/>
    <property type="project" value="TreeGrafter"/>
</dbReference>
<feature type="compositionally biased region" description="Pro residues" evidence="3">
    <location>
        <begin position="347"/>
        <end position="356"/>
    </location>
</feature>
<dbReference type="SMART" id="SM00721">
    <property type="entry name" value="BAR"/>
    <property type="match status" value="1"/>
</dbReference>
<dbReference type="SUPFAM" id="SSF103657">
    <property type="entry name" value="BAR/IMD domain-like"/>
    <property type="match status" value="1"/>
</dbReference>
<evidence type="ECO:0000313" key="7">
    <source>
        <dbReference type="Proteomes" id="UP000559027"/>
    </source>
</evidence>
<dbReference type="SUPFAM" id="SSF50044">
    <property type="entry name" value="SH3-domain"/>
    <property type="match status" value="1"/>
</dbReference>
<dbReference type="GO" id="GO:0031097">
    <property type="term" value="C:medial cortex"/>
    <property type="evidence" value="ECO:0007669"/>
    <property type="project" value="TreeGrafter"/>
</dbReference>
<reference evidence="6 7" key="1">
    <citation type="journal article" date="2020" name="ISME J.">
        <title>Uncovering the hidden diversity of litter-decomposition mechanisms in mushroom-forming fungi.</title>
        <authorList>
            <person name="Floudas D."/>
            <person name="Bentzer J."/>
            <person name="Ahren D."/>
            <person name="Johansson T."/>
            <person name="Persson P."/>
            <person name="Tunlid A."/>
        </authorList>
    </citation>
    <scope>NUCLEOTIDE SEQUENCE [LARGE SCALE GENOMIC DNA]</scope>
    <source>
        <strain evidence="6 7">CBS 146.42</strain>
    </source>
</reference>
<dbReference type="GO" id="GO:0006897">
    <property type="term" value="P:endocytosis"/>
    <property type="evidence" value="ECO:0007669"/>
    <property type="project" value="InterPro"/>
</dbReference>
<dbReference type="InterPro" id="IPR004148">
    <property type="entry name" value="BAR_dom"/>
</dbReference>
<protein>
    <recommendedName>
        <fullName evidence="8">BAR-domain-containing protein</fullName>
    </recommendedName>
</protein>
<dbReference type="Gene3D" id="2.30.30.40">
    <property type="entry name" value="SH3 Domains"/>
    <property type="match status" value="1"/>
</dbReference>
<sequence>MKGIGKALARTPFQVTSKIGMSKKSKDAEFDDYNRHFSNLETAAERLIKDTKSFCEAVTLLFNHGHGFATHFSAIFNPIVGEYDLLGKHPDADQTIRSVTKYETAMEELKALVLPELELIESRILSPAKELVTVMKQIRKTITKRDHKLTDYDRFNNSLTKLRDKKEKSLSDEKNLFKLEQDFEIATNEYEYINTALKQDLPRFMQLSTQFIDPLFNSFFYMQLNIYYLILEKMNSFADDAKYEIANMPGSAIEQSYEEKRTDAWHVIENLNIVKRIVSVSRLVQTQRSQSNLQRAPSAVTATSSAGSGSSLRSPPPSRSLSSAAAYKKAPPPPSLGGSSPSMGHAAPPPYTPSPPSNGSSSAAAAAAAAAAKKAPPPPPPLKSKPKPKPAVQYVVALYDFTAQADGDLSFNAGDRIELVQRTGSTEDWWTGRLNGQEGVFPGNYVQET</sequence>
<comment type="caution">
    <text evidence="6">The sequence shown here is derived from an EMBL/GenBank/DDBJ whole genome shotgun (WGS) entry which is preliminary data.</text>
</comment>
<evidence type="ECO:0000313" key="6">
    <source>
        <dbReference type="EMBL" id="KAF5356026.1"/>
    </source>
</evidence>
<dbReference type="Pfam" id="PF00018">
    <property type="entry name" value="SH3_1"/>
    <property type="match status" value="1"/>
</dbReference>
<evidence type="ECO:0008006" key="8">
    <source>
        <dbReference type="Google" id="ProtNLM"/>
    </source>
</evidence>
<dbReference type="SMART" id="SM00326">
    <property type="entry name" value="SH3"/>
    <property type="match status" value="1"/>
</dbReference>
<dbReference type="GO" id="GO:0043332">
    <property type="term" value="C:mating projection tip"/>
    <property type="evidence" value="ECO:0007669"/>
    <property type="project" value="TreeGrafter"/>
</dbReference>